<sequence>MNKVVKQTAAILLACTMMGGVIPANVTGGIFSTSITASALMGKGTMYNPYIADTYDELMELIAPKDYKKHNYSQDTDIYVKLGADIYDNTPNDSRDFNIFSDTDAHINIHLDLAGKKLSRYAYTIDSCLFYLDTNSSLTIDDSIGGGSIVFDTKTEGADAEHLNAKNIFIVKKNAELTIKDGTFEMSTRYNNFTNNCIKNNGGTVTINGGTFKSYRDLITTSTGKTIINNGTFHYTGWQEEKSKDPLYRGLDATYIKNCRLIADETIVYLDAYDEEGSSKNVKDIIPEKAVVKINGEVVAHNDLGYNDPNLEVNAFSRSRLCGKEITIETPAIKEVNISLTEPKAGENIKNAAVVESDNVKIYRMGYDKREDGIVYENRFYDAVNWYCEGDLLTSAATFEAGKEYDVLFFVENKEDGETLADDTKIYVNGKEAKKEVSIYPDRILYGITFECKGSELLLGDVNGDGVINVTDISKAAAHVKGKKLLTGDALKRADVNSDGVVNVTDVTKIAAHVKGKKLLTSKK</sequence>
<dbReference type="InterPro" id="IPR016134">
    <property type="entry name" value="Dockerin_dom"/>
</dbReference>
<dbReference type="SUPFAM" id="SSF63446">
    <property type="entry name" value="Type I dockerin domain"/>
    <property type="match status" value="1"/>
</dbReference>
<dbReference type="AlphaFoldDB" id="A0A1I1EKE1"/>
<name>A0A1I1EKE1_RUMAL</name>
<dbReference type="EMBL" id="FOKQ01000004">
    <property type="protein sequence ID" value="SFB87092.1"/>
    <property type="molecule type" value="Genomic_DNA"/>
</dbReference>
<evidence type="ECO:0000313" key="4">
    <source>
        <dbReference type="Proteomes" id="UP000182192"/>
    </source>
</evidence>
<dbReference type="Pfam" id="PF00404">
    <property type="entry name" value="Dockerin_1"/>
    <property type="match status" value="1"/>
</dbReference>
<feature type="signal peptide" evidence="1">
    <location>
        <begin position="1"/>
        <end position="23"/>
    </location>
</feature>
<feature type="chain" id="PRO_5039675932" description="Dockerin domain-containing protein" evidence="1">
    <location>
        <begin position="24"/>
        <end position="524"/>
    </location>
</feature>
<reference evidence="3 4" key="1">
    <citation type="submission" date="2016-10" db="EMBL/GenBank/DDBJ databases">
        <authorList>
            <person name="de Groot N.N."/>
        </authorList>
    </citation>
    <scope>NUCLEOTIDE SEQUENCE [LARGE SCALE GENOMIC DNA]</scope>
    <source>
        <strain evidence="3 4">AR67</strain>
    </source>
</reference>
<dbReference type="InterPro" id="IPR036439">
    <property type="entry name" value="Dockerin_dom_sf"/>
</dbReference>
<evidence type="ECO:0000259" key="2">
    <source>
        <dbReference type="PROSITE" id="PS51766"/>
    </source>
</evidence>
<dbReference type="PROSITE" id="PS00018">
    <property type="entry name" value="EF_HAND_1"/>
    <property type="match status" value="2"/>
</dbReference>
<dbReference type="Proteomes" id="UP000182192">
    <property type="component" value="Unassembled WGS sequence"/>
</dbReference>
<protein>
    <recommendedName>
        <fullName evidence="2">Dockerin domain-containing protein</fullName>
    </recommendedName>
</protein>
<evidence type="ECO:0000256" key="1">
    <source>
        <dbReference type="SAM" id="SignalP"/>
    </source>
</evidence>
<organism evidence="3 4">
    <name type="scientific">Ruminococcus albus</name>
    <dbReference type="NCBI Taxonomy" id="1264"/>
    <lineage>
        <taxon>Bacteria</taxon>
        <taxon>Bacillati</taxon>
        <taxon>Bacillota</taxon>
        <taxon>Clostridia</taxon>
        <taxon>Eubacteriales</taxon>
        <taxon>Oscillospiraceae</taxon>
        <taxon>Ruminococcus</taxon>
    </lineage>
</organism>
<dbReference type="RefSeq" id="WP_177219532.1">
    <property type="nucleotide sequence ID" value="NZ_FOKQ01000004.1"/>
</dbReference>
<dbReference type="InterPro" id="IPR018247">
    <property type="entry name" value="EF_Hand_1_Ca_BS"/>
</dbReference>
<accession>A0A1I1EKE1</accession>
<dbReference type="InterPro" id="IPR002105">
    <property type="entry name" value="Dockerin_1_rpt"/>
</dbReference>
<gene>
    <name evidence="3" type="ORF">SAMN02910406_00711</name>
</gene>
<proteinExistence type="predicted"/>
<dbReference type="GO" id="GO:0004553">
    <property type="term" value="F:hydrolase activity, hydrolyzing O-glycosyl compounds"/>
    <property type="evidence" value="ECO:0007669"/>
    <property type="project" value="InterPro"/>
</dbReference>
<dbReference type="PROSITE" id="PS51766">
    <property type="entry name" value="DOCKERIN"/>
    <property type="match status" value="1"/>
</dbReference>
<keyword evidence="1" id="KW-0732">Signal</keyword>
<evidence type="ECO:0000313" key="3">
    <source>
        <dbReference type="EMBL" id="SFB87092.1"/>
    </source>
</evidence>
<dbReference type="Gene3D" id="1.10.1330.10">
    <property type="entry name" value="Dockerin domain"/>
    <property type="match status" value="1"/>
</dbReference>
<dbReference type="GO" id="GO:0000272">
    <property type="term" value="P:polysaccharide catabolic process"/>
    <property type="evidence" value="ECO:0007669"/>
    <property type="project" value="InterPro"/>
</dbReference>
<feature type="domain" description="Dockerin" evidence="2">
    <location>
        <begin position="455"/>
        <end position="521"/>
    </location>
</feature>
<dbReference type="CDD" id="cd14256">
    <property type="entry name" value="Dockerin_I"/>
    <property type="match status" value="1"/>
</dbReference>